<gene>
    <name evidence="4" type="ORF">COW36_07265</name>
</gene>
<feature type="domain" description="Rhodanese" evidence="3">
    <location>
        <begin position="162"/>
        <end position="273"/>
    </location>
</feature>
<keyword evidence="2" id="KW-0677">Repeat</keyword>
<feature type="domain" description="Rhodanese" evidence="3">
    <location>
        <begin position="15"/>
        <end position="134"/>
    </location>
</feature>
<comment type="caution">
    <text evidence="4">The sequence shown here is derived from an EMBL/GenBank/DDBJ whole genome shotgun (WGS) entry which is preliminary data.</text>
</comment>
<keyword evidence="1 4" id="KW-0808">Transferase</keyword>
<dbReference type="SMART" id="SM00450">
    <property type="entry name" value="RHOD"/>
    <property type="match status" value="2"/>
</dbReference>
<dbReference type="GO" id="GO:0004792">
    <property type="term" value="F:thiosulfate-cyanide sulfurtransferase activity"/>
    <property type="evidence" value="ECO:0007669"/>
    <property type="project" value="InterPro"/>
</dbReference>
<dbReference type="EMBL" id="PFFQ01000019">
    <property type="protein sequence ID" value="PIW17861.1"/>
    <property type="molecule type" value="Genomic_DNA"/>
</dbReference>
<dbReference type="PROSITE" id="PS00380">
    <property type="entry name" value="RHODANESE_1"/>
    <property type="match status" value="1"/>
</dbReference>
<organism evidence="4 5">
    <name type="scientific">bacterium (Candidatus Blackallbacteria) CG17_big_fil_post_rev_8_21_14_2_50_48_46</name>
    <dbReference type="NCBI Taxonomy" id="2014261"/>
    <lineage>
        <taxon>Bacteria</taxon>
        <taxon>Candidatus Blackallbacteria</taxon>
    </lineage>
</organism>
<accession>A0A2M7G7D5</accession>
<dbReference type="InterPro" id="IPR001763">
    <property type="entry name" value="Rhodanese-like_dom"/>
</dbReference>
<protein>
    <submittedName>
        <fullName evidence="4">Sulfurtransferase</fullName>
    </submittedName>
</protein>
<dbReference type="InterPro" id="IPR036873">
    <property type="entry name" value="Rhodanese-like_dom_sf"/>
</dbReference>
<evidence type="ECO:0000256" key="2">
    <source>
        <dbReference type="ARBA" id="ARBA00022737"/>
    </source>
</evidence>
<dbReference type="InterPro" id="IPR045078">
    <property type="entry name" value="TST/MPST-like"/>
</dbReference>
<dbReference type="InterPro" id="IPR001307">
    <property type="entry name" value="Thiosulphate_STrfase_CS"/>
</dbReference>
<evidence type="ECO:0000313" key="4">
    <source>
        <dbReference type="EMBL" id="PIW17861.1"/>
    </source>
</evidence>
<dbReference type="Gene3D" id="3.40.250.10">
    <property type="entry name" value="Rhodanese-like domain"/>
    <property type="match status" value="2"/>
</dbReference>
<proteinExistence type="predicted"/>
<evidence type="ECO:0000259" key="3">
    <source>
        <dbReference type="PROSITE" id="PS50206"/>
    </source>
</evidence>
<dbReference type="PANTHER" id="PTHR11364">
    <property type="entry name" value="THIOSULFATE SULFERTANSFERASE"/>
    <property type="match status" value="1"/>
</dbReference>
<dbReference type="FunFam" id="3.40.250.10:FF:000035">
    <property type="entry name" value="Thiosulfate sulfurtransferase"/>
    <property type="match status" value="1"/>
</dbReference>
<dbReference type="PANTHER" id="PTHR11364:SF27">
    <property type="entry name" value="SULFURTRANSFERASE"/>
    <property type="match status" value="1"/>
</dbReference>
<reference evidence="4 5" key="1">
    <citation type="submission" date="2017-09" db="EMBL/GenBank/DDBJ databases">
        <title>Depth-based differentiation of microbial function through sediment-hosted aquifers and enrichment of novel symbionts in the deep terrestrial subsurface.</title>
        <authorList>
            <person name="Probst A.J."/>
            <person name="Ladd B."/>
            <person name="Jarett J.K."/>
            <person name="Geller-Mcgrath D.E."/>
            <person name="Sieber C.M."/>
            <person name="Emerson J.B."/>
            <person name="Anantharaman K."/>
            <person name="Thomas B.C."/>
            <person name="Malmstrom R."/>
            <person name="Stieglmeier M."/>
            <person name="Klingl A."/>
            <person name="Woyke T."/>
            <person name="Ryan C.M."/>
            <person name="Banfield J.F."/>
        </authorList>
    </citation>
    <scope>NUCLEOTIDE SEQUENCE [LARGE SCALE GENOMIC DNA]</scope>
    <source>
        <strain evidence="4">CG17_big_fil_post_rev_8_21_14_2_50_48_46</strain>
    </source>
</reference>
<sequence length="278" mass="30923">MSYLIQPATLLEILNSPEILIFDTRFALADPDQGQRAYATSHLPGALYLDLEKDLSSPVSEHGGRHPLPDQSALLETLLAKGLNQDSRVVIYDDAQNMVSGRLWWLLRWLGHEQVQVLDGGWQAWQALGYPVTTQVPEKKPGHFRPSSQPQLLASIEEVKTRSAQTLLVDARSSERYRGEQEPLDPRAGHIPGALNRPFADNLQAGNYKSTETLRQEFEALGLQPEQEIIVYCGSGVSANHTLIALEEAGYHKGRLYVGSWSDWCSYPENPVQTGPQA</sequence>
<dbReference type="PROSITE" id="PS50206">
    <property type="entry name" value="RHODANESE_3"/>
    <property type="match status" value="2"/>
</dbReference>
<evidence type="ECO:0000256" key="1">
    <source>
        <dbReference type="ARBA" id="ARBA00022679"/>
    </source>
</evidence>
<name>A0A2M7G7D5_9BACT</name>
<dbReference type="Proteomes" id="UP000231019">
    <property type="component" value="Unassembled WGS sequence"/>
</dbReference>
<dbReference type="CDD" id="cd01448">
    <property type="entry name" value="TST_Repeat_1"/>
    <property type="match status" value="1"/>
</dbReference>
<dbReference type="SUPFAM" id="SSF52821">
    <property type="entry name" value="Rhodanese/Cell cycle control phosphatase"/>
    <property type="match status" value="2"/>
</dbReference>
<evidence type="ECO:0000313" key="5">
    <source>
        <dbReference type="Proteomes" id="UP000231019"/>
    </source>
</evidence>
<dbReference type="AlphaFoldDB" id="A0A2M7G7D5"/>
<dbReference type="CDD" id="cd01449">
    <property type="entry name" value="TST_Repeat_2"/>
    <property type="match status" value="1"/>
</dbReference>
<dbReference type="Pfam" id="PF00581">
    <property type="entry name" value="Rhodanese"/>
    <property type="match status" value="2"/>
</dbReference>